<dbReference type="Pfam" id="PF00587">
    <property type="entry name" value="tRNA-synt_2b"/>
    <property type="match status" value="1"/>
</dbReference>
<reference evidence="4" key="1">
    <citation type="journal article" date="2011" name="Nature">
        <title>Genome sequence and analysis of the tuber crop potato.</title>
        <authorList>
            <consortium name="The Potato Genome Sequencing Consortium"/>
        </authorList>
    </citation>
    <scope>NUCLEOTIDE SEQUENCE [LARGE SCALE GENOMIC DNA]</scope>
    <source>
        <strain evidence="4">cv. DM1-3 516 R44</strain>
    </source>
</reference>
<feature type="domain" description="Aminoacyl-tRNA synthetase class II (G/ P/ S/T)" evidence="2">
    <location>
        <begin position="125"/>
        <end position="186"/>
    </location>
</feature>
<dbReference type="STRING" id="4113.M1B1R2"/>
<protein>
    <submittedName>
        <fullName evidence="3">Seryl-tRNA synthetase</fullName>
    </submittedName>
</protein>
<dbReference type="InterPro" id="IPR002317">
    <property type="entry name" value="Ser-tRNA-ligase_type_1"/>
</dbReference>
<dbReference type="Proteomes" id="UP000011115">
    <property type="component" value="Unassembled WGS sequence"/>
</dbReference>
<dbReference type="InterPro" id="IPR045864">
    <property type="entry name" value="aa-tRNA-synth_II/BPL/LPL"/>
</dbReference>
<dbReference type="AlphaFoldDB" id="M1B1R2"/>
<dbReference type="InterPro" id="IPR002314">
    <property type="entry name" value="aa-tRNA-synt_IIb"/>
</dbReference>
<dbReference type="PANTHER" id="PTHR11778">
    <property type="entry name" value="SERYL-TRNA SYNTHETASE"/>
    <property type="match status" value="1"/>
</dbReference>
<dbReference type="Gramene" id="PGSC0003DMT400035051">
    <property type="protein sequence ID" value="PGSC0003DMT400035051"/>
    <property type="gene ID" value="PGSC0003DMG400013479"/>
</dbReference>
<dbReference type="GO" id="GO:0002181">
    <property type="term" value="P:cytoplasmic translation"/>
    <property type="evidence" value="ECO:0000318"/>
    <property type="project" value="GO_Central"/>
</dbReference>
<feature type="compositionally biased region" description="Basic and acidic residues" evidence="1">
    <location>
        <begin position="104"/>
        <end position="114"/>
    </location>
</feature>
<evidence type="ECO:0000259" key="2">
    <source>
        <dbReference type="Pfam" id="PF00587"/>
    </source>
</evidence>
<dbReference type="PRINTS" id="PR00981">
    <property type="entry name" value="TRNASYNTHSER"/>
</dbReference>
<dbReference type="GO" id="GO:0005524">
    <property type="term" value="F:ATP binding"/>
    <property type="evidence" value="ECO:0007669"/>
    <property type="project" value="InterPro"/>
</dbReference>
<keyword evidence="4" id="KW-1185">Reference proteome</keyword>
<evidence type="ECO:0000313" key="3">
    <source>
        <dbReference type="EnsemblPlants" id="PGSC0003DMT400035051"/>
    </source>
</evidence>
<sequence length="205" mass="23608">MYFYVSFPQIDSNSSRKPPLSNTDWSRFYIGEKKIIFRGKSDGKKEFEFEIQVPFWIRLLDFCNLVGFFGFSGIFAGFLGLSREEDEAVGSGRSILQPRTSGKNPEREDSSALRDSSLDSRYAGYYSTCFRKEAGSHGRDTLGIFRVHQFEKVEQFCLTSPNGNDSWDMHEEMIKNSEEIFQQVHLIFSSIFWDIALLLEASLKP</sequence>
<dbReference type="GO" id="GO:0005829">
    <property type="term" value="C:cytosol"/>
    <property type="evidence" value="ECO:0000318"/>
    <property type="project" value="GO_Central"/>
</dbReference>
<evidence type="ECO:0000256" key="1">
    <source>
        <dbReference type="SAM" id="MobiDB-lite"/>
    </source>
</evidence>
<name>M1B1R2_SOLTU</name>
<dbReference type="HOGENOM" id="CLU_1339555_0_0_1"/>
<proteinExistence type="predicted"/>
<accession>M1B1R2</accession>
<dbReference type="GO" id="GO:0006434">
    <property type="term" value="P:seryl-tRNA aminoacylation"/>
    <property type="evidence" value="ECO:0000318"/>
    <property type="project" value="GO_Central"/>
</dbReference>
<organism evidence="3 4">
    <name type="scientific">Solanum tuberosum</name>
    <name type="common">Potato</name>
    <dbReference type="NCBI Taxonomy" id="4113"/>
    <lineage>
        <taxon>Eukaryota</taxon>
        <taxon>Viridiplantae</taxon>
        <taxon>Streptophyta</taxon>
        <taxon>Embryophyta</taxon>
        <taxon>Tracheophyta</taxon>
        <taxon>Spermatophyta</taxon>
        <taxon>Magnoliopsida</taxon>
        <taxon>eudicotyledons</taxon>
        <taxon>Gunneridae</taxon>
        <taxon>Pentapetalae</taxon>
        <taxon>asterids</taxon>
        <taxon>lamiids</taxon>
        <taxon>Solanales</taxon>
        <taxon>Solanaceae</taxon>
        <taxon>Solanoideae</taxon>
        <taxon>Solaneae</taxon>
        <taxon>Solanum</taxon>
    </lineage>
</organism>
<dbReference type="GO" id="GO:0004828">
    <property type="term" value="F:serine-tRNA ligase activity"/>
    <property type="evidence" value="ECO:0000318"/>
    <property type="project" value="GO_Central"/>
</dbReference>
<reference evidence="3" key="2">
    <citation type="submission" date="2015-06" db="UniProtKB">
        <authorList>
            <consortium name="EnsemblPlants"/>
        </authorList>
    </citation>
    <scope>IDENTIFICATION</scope>
    <source>
        <strain evidence="3">DM1-3 516 R44</strain>
    </source>
</reference>
<dbReference type="GO" id="GO:0000049">
    <property type="term" value="F:tRNA binding"/>
    <property type="evidence" value="ECO:0000318"/>
    <property type="project" value="GO_Central"/>
</dbReference>
<dbReference type="InParanoid" id="M1B1R2"/>
<dbReference type="eggNOG" id="KOG2509">
    <property type="taxonomic scope" value="Eukaryota"/>
</dbReference>
<feature type="region of interest" description="Disordered" evidence="1">
    <location>
        <begin position="90"/>
        <end position="114"/>
    </location>
</feature>
<dbReference type="SUPFAM" id="SSF55681">
    <property type="entry name" value="Class II aaRS and biotin synthetases"/>
    <property type="match status" value="1"/>
</dbReference>
<dbReference type="EnsemblPlants" id="PGSC0003DMT400035051">
    <property type="protein sequence ID" value="PGSC0003DMT400035051"/>
    <property type="gene ID" value="PGSC0003DMG400013479"/>
</dbReference>
<dbReference type="PaxDb" id="4113-PGSC0003DMT400035051"/>
<dbReference type="Gene3D" id="3.30.930.10">
    <property type="entry name" value="Bira Bifunctional Protein, Domain 2"/>
    <property type="match status" value="1"/>
</dbReference>
<evidence type="ECO:0000313" key="4">
    <source>
        <dbReference type="Proteomes" id="UP000011115"/>
    </source>
</evidence>